<evidence type="ECO:0000259" key="6">
    <source>
        <dbReference type="PROSITE" id="PS50042"/>
    </source>
</evidence>
<dbReference type="PROSITE" id="PS50042">
    <property type="entry name" value="CNMP_BINDING_3"/>
    <property type="match status" value="1"/>
</dbReference>
<evidence type="ECO:0000256" key="5">
    <source>
        <dbReference type="ARBA" id="ARBA00023163"/>
    </source>
</evidence>
<keyword evidence="2" id="KW-0805">Transcription regulation</keyword>
<accession>A0A265E5W0</accession>
<dbReference type="SUPFAM" id="SSF46785">
    <property type="entry name" value="Winged helix' DNA-binding domain"/>
    <property type="match status" value="1"/>
</dbReference>
<organism evidence="9 10">
    <name type="scientific">Salinicoccus roseus</name>
    <dbReference type="NCBI Taxonomy" id="45670"/>
    <lineage>
        <taxon>Bacteria</taxon>
        <taxon>Bacillati</taxon>
        <taxon>Bacillota</taxon>
        <taxon>Bacilli</taxon>
        <taxon>Bacillales</taxon>
        <taxon>Staphylococcaceae</taxon>
        <taxon>Salinicoccus</taxon>
    </lineage>
</organism>
<dbReference type="GO" id="GO:0003677">
    <property type="term" value="F:DNA binding"/>
    <property type="evidence" value="ECO:0007669"/>
    <property type="project" value="UniProtKB-KW"/>
</dbReference>
<gene>
    <name evidence="9" type="ORF">CFN03_07755</name>
    <name evidence="8" type="ORF">F7P68_0003510</name>
</gene>
<evidence type="ECO:0000256" key="1">
    <source>
        <dbReference type="ARBA" id="ARBA00020091"/>
    </source>
</evidence>
<protein>
    <recommendedName>
        <fullName evidence="1">HTH-type transcriptional regulator ArcR</fullName>
    </recommendedName>
</protein>
<dbReference type="Proteomes" id="UP000527860">
    <property type="component" value="Unassembled WGS sequence"/>
</dbReference>
<evidence type="ECO:0000256" key="3">
    <source>
        <dbReference type="ARBA" id="ARBA00023125"/>
    </source>
</evidence>
<dbReference type="InterPro" id="IPR036390">
    <property type="entry name" value="WH_DNA-bd_sf"/>
</dbReference>
<dbReference type="RefSeq" id="WP_052443628.1">
    <property type="nucleotide sequence ID" value="NZ_CANMYM010000003.1"/>
</dbReference>
<proteinExistence type="predicted"/>
<reference evidence="8" key="3">
    <citation type="submission" date="2020-04" db="EMBL/GenBank/DDBJ databases">
        <authorList>
            <person name="Tanveer F."/>
            <person name="Xie Y."/>
            <person name="Shinwari Z.K."/>
        </authorList>
    </citation>
    <scope>NUCLEOTIDE SEQUENCE</scope>
    <source>
        <strain evidence="8">MOSEL-ME25</strain>
    </source>
</reference>
<dbReference type="EMBL" id="JABEVU030000001">
    <property type="protein sequence ID" value="MDB0579586.1"/>
    <property type="molecule type" value="Genomic_DNA"/>
</dbReference>
<dbReference type="GO" id="GO:0003700">
    <property type="term" value="F:DNA-binding transcription factor activity"/>
    <property type="evidence" value="ECO:0007669"/>
    <property type="project" value="TreeGrafter"/>
</dbReference>
<evidence type="ECO:0000256" key="2">
    <source>
        <dbReference type="ARBA" id="ARBA00023015"/>
    </source>
</evidence>
<dbReference type="PROSITE" id="PS51063">
    <property type="entry name" value="HTH_CRP_2"/>
    <property type="match status" value="1"/>
</dbReference>
<dbReference type="SUPFAM" id="SSF51206">
    <property type="entry name" value="cAMP-binding domain-like"/>
    <property type="match status" value="1"/>
</dbReference>
<feature type="domain" description="Cyclic nucleotide-binding" evidence="6">
    <location>
        <begin position="15"/>
        <end position="135"/>
    </location>
</feature>
<evidence type="ECO:0000256" key="4">
    <source>
        <dbReference type="ARBA" id="ARBA00023159"/>
    </source>
</evidence>
<dbReference type="GeneID" id="77844351"/>
<sequence length="233" mass="27143">MQRTDLERLLSQIEIFRSLTDEELGLIVDISNQRKFYRNTHIFMQDEPMNHVYFVASGKVKIYRNDPSGREQIVNFFQAGEMFPHHGLFRKDSYPANAITVETSELITIEKYDFEQLLMDHPEVSIKMFRTLGQLIVDLQKRLEDKIFRSTDKQILLLLERLLTNHGEVIDETYSRISTRLTKQDIANIIGTTRETVSRNITHFKKMEIITEGADGHLIVHLPNLNAHLKAST</sequence>
<dbReference type="EMBL" id="NPEZ01000003">
    <property type="protein sequence ID" value="OZT76963.1"/>
    <property type="molecule type" value="Genomic_DNA"/>
</dbReference>
<evidence type="ECO:0000313" key="10">
    <source>
        <dbReference type="Proteomes" id="UP000216682"/>
    </source>
</evidence>
<dbReference type="Pfam" id="PF00027">
    <property type="entry name" value="cNMP_binding"/>
    <property type="match status" value="1"/>
</dbReference>
<evidence type="ECO:0000313" key="8">
    <source>
        <dbReference type="EMBL" id="MDB0579586.1"/>
    </source>
</evidence>
<dbReference type="Gene3D" id="1.10.10.10">
    <property type="entry name" value="Winged helix-like DNA-binding domain superfamily/Winged helix DNA-binding domain"/>
    <property type="match status" value="1"/>
</dbReference>
<dbReference type="Proteomes" id="UP000216682">
    <property type="component" value="Unassembled WGS sequence"/>
</dbReference>
<keyword evidence="4" id="KW-0010">Activator</keyword>
<dbReference type="PRINTS" id="PR00034">
    <property type="entry name" value="HTHCRP"/>
</dbReference>
<name>A0A265E5W0_9STAP</name>
<reference evidence="11" key="2">
    <citation type="submission" date="2020-04" db="EMBL/GenBank/DDBJ databases">
        <title>Genome analysis and biological profiling of marine Cellulosimicrobium funkei MOSEL-ME6.</title>
        <authorList>
            <person name="Tanveer F."/>
            <person name="Xie Y."/>
            <person name="Shinwari Z.K."/>
        </authorList>
    </citation>
    <scope>NUCLEOTIDE SEQUENCE [LARGE SCALE GENOMIC DNA]</scope>
    <source>
        <strain evidence="11">MOSEL-ME25</strain>
    </source>
</reference>
<dbReference type="PANTHER" id="PTHR24567:SF74">
    <property type="entry name" value="HTH-TYPE TRANSCRIPTIONAL REGULATOR ARCR"/>
    <property type="match status" value="1"/>
</dbReference>
<dbReference type="InterPro" id="IPR014710">
    <property type="entry name" value="RmlC-like_jellyroll"/>
</dbReference>
<keyword evidence="11" id="KW-1185">Reference proteome</keyword>
<evidence type="ECO:0000313" key="9">
    <source>
        <dbReference type="EMBL" id="OZT76963.1"/>
    </source>
</evidence>
<dbReference type="PANTHER" id="PTHR24567">
    <property type="entry name" value="CRP FAMILY TRANSCRIPTIONAL REGULATORY PROTEIN"/>
    <property type="match status" value="1"/>
</dbReference>
<dbReference type="InterPro" id="IPR050397">
    <property type="entry name" value="Env_Response_Regulators"/>
</dbReference>
<comment type="caution">
    <text evidence="9">The sequence shown here is derived from an EMBL/GenBank/DDBJ whole genome shotgun (WGS) entry which is preliminary data.</text>
</comment>
<dbReference type="OrthoDB" id="9812325at2"/>
<reference evidence="9 10" key="1">
    <citation type="submission" date="2017-07" db="EMBL/GenBank/DDBJ databases">
        <title>Shotgun whole genome sequences of three halophilic bacterial isolates.</title>
        <authorList>
            <person name="Pozzo T."/>
            <person name="Higdon S.M."/>
            <person name="Quillaguaman J."/>
        </authorList>
    </citation>
    <scope>NUCLEOTIDE SEQUENCE [LARGE SCALE GENOMIC DNA]</scope>
    <source>
        <strain evidence="9 10">BU-1</strain>
    </source>
</reference>
<dbReference type="SMART" id="SM00100">
    <property type="entry name" value="cNMP"/>
    <property type="match status" value="1"/>
</dbReference>
<dbReference type="InterPro" id="IPR036388">
    <property type="entry name" value="WH-like_DNA-bd_sf"/>
</dbReference>
<dbReference type="InterPro" id="IPR018490">
    <property type="entry name" value="cNMP-bd_dom_sf"/>
</dbReference>
<keyword evidence="5" id="KW-0804">Transcription</keyword>
<dbReference type="InterPro" id="IPR000595">
    <property type="entry name" value="cNMP-bd_dom"/>
</dbReference>
<dbReference type="CDD" id="cd00038">
    <property type="entry name" value="CAP_ED"/>
    <property type="match status" value="1"/>
</dbReference>
<evidence type="ECO:0000313" key="11">
    <source>
        <dbReference type="Proteomes" id="UP000527860"/>
    </source>
</evidence>
<dbReference type="AlphaFoldDB" id="A0A265E5W0"/>
<dbReference type="Pfam" id="PF13545">
    <property type="entry name" value="HTH_Crp_2"/>
    <property type="match status" value="1"/>
</dbReference>
<dbReference type="GO" id="GO:0005829">
    <property type="term" value="C:cytosol"/>
    <property type="evidence" value="ECO:0007669"/>
    <property type="project" value="TreeGrafter"/>
</dbReference>
<evidence type="ECO:0000259" key="7">
    <source>
        <dbReference type="PROSITE" id="PS51063"/>
    </source>
</evidence>
<dbReference type="SMART" id="SM00419">
    <property type="entry name" value="HTH_CRP"/>
    <property type="match status" value="1"/>
</dbReference>
<dbReference type="InterPro" id="IPR012318">
    <property type="entry name" value="HTH_CRP"/>
</dbReference>
<keyword evidence="3" id="KW-0238">DNA-binding</keyword>
<dbReference type="Gene3D" id="2.60.120.10">
    <property type="entry name" value="Jelly Rolls"/>
    <property type="match status" value="1"/>
</dbReference>
<reference evidence="8 11" key="4">
    <citation type="submission" date="2022-12" db="EMBL/GenBank/DDBJ databases">
        <title>Genome analysis and biological profiling of marine Salinicoccus roseus MOSEL-ME25.</title>
        <authorList>
            <person name="Mirza F.T."/>
            <person name="Xie Y."/>
            <person name="Shinwari Z.K."/>
        </authorList>
    </citation>
    <scope>NUCLEOTIDE SEQUENCE [LARGE SCALE GENOMIC DNA]</scope>
    <source>
        <strain evidence="8 11">MOSEL-ME25</strain>
    </source>
</reference>
<feature type="domain" description="HTH crp-type" evidence="7">
    <location>
        <begin position="149"/>
        <end position="223"/>
    </location>
</feature>